<comment type="caution">
    <text evidence="2">The sequence shown here is derived from an EMBL/GenBank/DDBJ whole genome shotgun (WGS) entry which is preliminary data.</text>
</comment>
<feature type="transmembrane region" description="Helical" evidence="1">
    <location>
        <begin position="149"/>
        <end position="173"/>
    </location>
</feature>
<dbReference type="RefSeq" id="WP_161019578.1">
    <property type="nucleotide sequence ID" value="NZ_WWCP01000011.1"/>
</dbReference>
<gene>
    <name evidence="2" type="ORF">GTP44_11800</name>
</gene>
<dbReference type="Proteomes" id="UP000474565">
    <property type="component" value="Unassembled WGS sequence"/>
</dbReference>
<keyword evidence="1" id="KW-0472">Membrane</keyword>
<protein>
    <submittedName>
        <fullName evidence="2">Uncharacterized protein</fullName>
    </submittedName>
</protein>
<evidence type="ECO:0000313" key="3">
    <source>
        <dbReference type="Proteomes" id="UP000474565"/>
    </source>
</evidence>
<reference evidence="2 3" key="1">
    <citation type="submission" date="2019-12" db="EMBL/GenBank/DDBJ databases">
        <title>Novel species isolated from a subtropical stream in China.</title>
        <authorList>
            <person name="Lu H."/>
        </authorList>
    </citation>
    <scope>NUCLEOTIDE SEQUENCE [LARGE SCALE GENOMIC DNA]</scope>
    <source>
        <strain evidence="2 3">FT50W</strain>
    </source>
</reference>
<evidence type="ECO:0000256" key="1">
    <source>
        <dbReference type="SAM" id="Phobius"/>
    </source>
</evidence>
<feature type="transmembrane region" description="Helical" evidence="1">
    <location>
        <begin position="185"/>
        <end position="210"/>
    </location>
</feature>
<keyword evidence="1" id="KW-1133">Transmembrane helix</keyword>
<accession>A0A6L8MHU5</accession>
<feature type="transmembrane region" description="Helical" evidence="1">
    <location>
        <begin position="5"/>
        <end position="22"/>
    </location>
</feature>
<sequence>MERFITLACLFIVFAIGFLNLLSKLKKIRKKVDFANEFIENLFQYVGSHGRDGEAYTWLIHRSSKMQSQMGSMGRLASFSPPYSRVRYENYEIIVNLLPSLRQSFVDRISVSDTLSDSYAATIHESILRYIGILDDNSESISEKIRNPFIWFTTGVSILFILPVQILSWFGIIGKSVLIFLTSSYIFRLIVGISSLIGFFSAIVGLVTGWDQFMALMKPIVSKII</sequence>
<keyword evidence="1" id="KW-0812">Transmembrane</keyword>
<name>A0A6L8MHU5_9BURK</name>
<organism evidence="2 3">
    <name type="scientific">Duganella lactea</name>
    <dbReference type="NCBI Taxonomy" id="2692173"/>
    <lineage>
        <taxon>Bacteria</taxon>
        <taxon>Pseudomonadati</taxon>
        <taxon>Pseudomonadota</taxon>
        <taxon>Betaproteobacteria</taxon>
        <taxon>Burkholderiales</taxon>
        <taxon>Oxalobacteraceae</taxon>
        <taxon>Telluria group</taxon>
        <taxon>Duganella</taxon>
    </lineage>
</organism>
<proteinExistence type="predicted"/>
<evidence type="ECO:0000313" key="2">
    <source>
        <dbReference type="EMBL" id="MYM82637.1"/>
    </source>
</evidence>
<dbReference type="AlphaFoldDB" id="A0A6L8MHU5"/>
<dbReference type="EMBL" id="WWCP01000011">
    <property type="protein sequence ID" value="MYM82637.1"/>
    <property type="molecule type" value="Genomic_DNA"/>
</dbReference>